<organism evidence="6 7">
    <name type="scientific">Actinomyces ruminis</name>
    <dbReference type="NCBI Taxonomy" id="1937003"/>
    <lineage>
        <taxon>Bacteria</taxon>
        <taxon>Bacillati</taxon>
        <taxon>Actinomycetota</taxon>
        <taxon>Actinomycetes</taxon>
        <taxon>Actinomycetales</taxon>
        <taxon>Actinomycetaceae</taxon>
        <taxon>Actinomyces</taxon>
    </lineage>
</organism>
<dbReference type="EMBL" id="MTPX02000014">
    <property type="protein sequence ID" value="PHP53538.1"/>
    <property type="molecule type" value="Genomic_DNA"/>
</dbReference>
<dbReference type="Pfam" id="PF17389">
    <property type="entry name" value="Bac_rhamnosid6H"/>
    <property type="match status" value="1"/>
</dbReference>
<dbReference type="EC" id="3.2.1.40" evidence="2"/>
<dbReference type="PANTHER" id="PTHR33307:SF6">
    <property type="entry name" value="ALPHA-RHAMNOSIDASE (EUROFUNG)-RELATED"/>
    <property type="match status" value="1"/>
</dbReference>
<sequence length="481" mass="53645">MLCRNVALFFEKWLQDLKYEQSLGEGVPTTVPNILGPGGGIAIWHDAGVIVPWRLYETYGDLQLLEGQFDSMKATVDFYTERVADRGSGLIESGQQLGDWVSMDVPRGPMLNYRGEIWNLQLNEKMGATDPYFVANVYYANSALLTAKAAAVLGSEEDVRKYQALHDTLTEAIRREYVTPNGRIVNDTQTANVLALHFGVVEEKDRAVCMERLLANLKRHRNHLTTGFAGTPFLCPVLSENGRHEVAGTVFLKDDCPSWLYPVGLGATTMWELWDGVNPDGSFNGFEMNSLNHYSYGSIGGWVYHDLLGIKLLEPGYKKSRIAPRLIVGIPEIEGRIETIYGRLTCKIVCARGRYVVDLDIPANTTAEVALPEREEVLLGSGVYHFEYATEHDFAPKKFNMETTFGALMAHPEGAATMNRYAKELVDNELFMMFAAERPVLELEGTLPPAAMDVIQMALDACNDTEQRLSPRPSYEPNPSD</sequence>
<proteinExistence type="predicted"/>
<evidence type="ECO:0000259" key="5">
    <source>
        <dbReference type="Pfam" id="PF17390"/>
    </source>
</evidence>
<dbReference type="Gene3D" id="2.60.420.10">
    <property type="entry name" value="Maltose phosphorylase, domain 3"/>
    <property type="match status" value="1"/>
</dbReference>
<feature type="domain" description="Alpha-L-rhamnosidase C-terminal" evidence="5">
    <location>
        <begin position="309"/>
        <end position="378"/>
    </location>
</feature>
<evidence type="ECO:0000256" key="2">
    <source>
        <dbReference type="ARBA" id="ARBA00012652"/>
    </source>
</evidence>
<comment type="caution">
    <text evidence="6">The sequence shown here is derived from an EMBL/GenBank/DDBJ whole genome shotgun (WGS) entry which is preliminary data.</text>
</comment>
<evidence type="ECO:0000256" key="3">
    <source>
        <dbReference type="ARBA" id="ARBA00022801"/>
    </source>
</evidence>
<accession>A0ABX4MEF7</accession>
<dbReference type="Pfam" id="PF17390">
    <property type="entry name" value="Bac_rhamnosid_C"/>
    <property type="match status" value="1"/>
</dbReference>
<evidence type="ECO:0000313" key="7">
    <source>
        <dbReference type="Proteomes" id="UP000194577"/>
    </source>
</evidence>
<evidence type="ECO:0000259" key="4">
    <source>
        <dbReference type="Pfam" id="PF17389"/>
    </source>
</evidence>
<protein>
    <recommendedName>
        <fullName evidence="2">alpha-L-rhamnosidase</fullName>
        <ecNumber evidence="2">3.2.1.40</ecNumber>
    </recommendedName>
</protein>
<name>A0ABX4MEF7_9ACTO</name>
<dbReference type="Proteomes" id="UP000194577">
    <property type="component" value="Unassembled WGS sequence"/>
</dbReference>
<evidence type="ECO:0000313" key="6">
    <source>
        <dbReference type="EMBL" id="PHP53538.1"/>
    </source>
</evidence>
<dbReference type="InterPro" id="IPR016007">
    <property type="entry name" value="Alpha_rhamnosid"/>
</dbReference>
<keyword evidence="3" id="KW-0378">Hydrolase</keyword>
<dbReference type="InterPro" id="IPR035398">
    <property type="entry name" value="Bac_rhamnosid_C"/>
</dbReference>
<gene>
    <name evidence="6" type="ORF">BW737_002045</name>
</gene>
<keyword evidence="7" id="KW-1185">Reference proteome</keyword>
<dbReference type="SUPFAM" id="SSF48208">
    <property type="entry name" value="Six-hairpin glycosidases"/>
    <property type="match status" value="1"/>
</dbReference>
<evidence type="ECO:0000256" key="1">
    <source>
        <dbReference type="ARBA" id="ARBA00001445"/>
    </source>
</evidence>
<dbReference type="InterPro" id="IPR008928">
    <property type="entry name" value="6-hairpin_glycosidase_sf"/>
</dbReference>
<reference evidence="6 7" key="1">
    <citation type="submission" date="2017-10" db="EMBL/GenBank/DDBJ databases">
        <title>Draft genome sequence of cellulolytic Actinomyces sp CtC72 isolated from cattle rumen fluid.</title>
        <authorList>
            <person name="Joshi A.J."/>
            <person name="Vasudevan G."/>
            <person name="Lanjekar V.B."/>
            <person name="Hivarkar S."/>
            <person name="Engineer A."/>
            <person name="Pore S.D."/>
            <person name="Dhakephalkar P.K."/>
            <person name="Dagar S."/>
        </authorList>
    </citation>
    <scope>NUCLEOTIDE SEQUENCE [LARGE SCALE GENOMIC DNA]</scope>
    <source>
        <strain evidence="7">CtC72</strain>
    </source>
</reference>
<dbReference type="InterPro" id="IPR035396">
    <property type="entry name" value="Bac_rhamnosid6H"/>
</dbReference>
<dbReference type="PANTHER" id="PTHR33307">
    <property type="entry name" value="ALPHA-RHAMNOSIDASE (EUROFUNG)"/>
    <property type="match status" value="1"/>
</dbReference>
<dbReference type="Gene3D" id="1.50.10.10">
    <property type="match status" value="1"/>
</dbReference>
<dbReference type="InterPro" id="IPR012341">
    <property type="entry name" value="6hp_glycosidase-like_sf"/>
</dbReference>
<feature type="domain" description="Alpha-L-rhamnosidase six-hairpin glycosidase" evidence="4">
    <location>
        <begin position="4"/>
        <end position="305"/>
    </location>
</feature>
<comment type="catalytic activity">
    <reaction evidence="1">
        <text>Hydrolysis of terminal non-reducing alpha-L-rhamnose residues in alpha-L-rhamnosides.</text>
        <dbReference type="EC" id="3.2.1.40"/>
    </reaction>
</comment>